<evidence type="ECO:0000256" key="6">
    <source>
        <dbReference type="ARBA" id="ARBA00023163"/>
    </source>
</evidence>
<dbReference type="PANTHER" id="PTHR33202">
    <property type="entry name" value="ZINC UPTAKE REGULATION PROTEIN"/>
    <property type="match status" value="1"/>
</dbReference>
<dbReference type="Gene3D" id="3.30.1490.190">
    <property type="match status" value="1"/>
</dbReference>
<keyword evidence="3 7" id="KW-0862">Zinc</keyword>
<dbReference type="InterPro" id="IPR002481">
    <property type="entry name" value="FUR"/>
</dbReference>
<dbReference type="GO" id="GO:0008270">
    <property type="term" value="F:zinc ion binding"/>
    <property type="evidence" value="ECO:0007669"/>
    <property type="project" value="TreeGrafter"/>
</dbReference>
<keyword evidence="5" id="KW-0238">DNA-binding</keyword>
<gene>
    <name evidence="8" type="ORF">DSCA_38490</name>
</gene>
<evidence type="ECO:0000256" key="4">
    <source>
        <dbReference type="ARBA" id="ARBA00023015"/>
    </source>
</evidence>
<dbReference type="PANTHER" id="PTHR33202:SF7">
    <property type="entry name" value="FERRIC UPTAKE REGULATION PROTEIN"/>
    <property type="match status" value="1"/>
</dbReference>
<organism evidence="8 9">
    <name type="scientific">Desulfosarcina alkanivorans</name>
    <dbReference type="NCBI Taxonomy" id="571177"/>
    <lineage>
        <taxon>Bacteria</taxon>
        <taxon>Pseudomonadati</taxon>
        <taxon>Thermodesulfobacteriota</taxon>
        <taxon>Desulfobacteria</taxon>
        <taxon>Desulfobacterales</taxon>
        <taxon>Desulfosarcinaceae</taxon>
        <taxon>Desulfosarcina</taxon>
    </lineage>
</organism>
<dbReference type="RefSeq" id="WP_155317906.1">
    <property type="nucleotide sequence ID" value="NZ_AP021874.1"/>
</dbReference>
<evidence type="ECO:0000256" key="3">
    <source>
        <dbReference type="ARBA" id="ARBA00022833"/>
    </source>
</evidence>
<dbReference type="AlphaFoldDB" id="A0A5K7YPX7"/>
<feature type="binding site" evidence="7">
    <location>
        <position position="137"/>
    </location>
    <ligand>
        <name>Zn(2+)</name>
        <dbReference type="ChEBI" id="CHEBI:29105"/>
    </ligand>
</feature>
<keyword evidence="7" id="KW-0479">Metal-binding</keyword>
<feature type="binding site" evidence="7">
    <location>
        <position position="140"/>
    </location>
    <ligand>
        <name>Zn(2+)</name>
        <dbReference type="ChEBI" id="CHEBI:29105"/>
    </ligand>
</feature>
<evidence type="ECO:0000256" key="2">
    <source>
        <dbReference type="ARBA" id="ARBA00022491"/>
    </source>
</evidence>
<dbReference type="InterPro" id="IPR036388">
    <property type="entry name" value="WH-like_DNA-bd_sf"/>
</dbReference>
<dbReference type="GO" id="GO:0000976">
    <property type="term" value="F:transcription cis-regulatory region binding"/>
    <property type="evidence" value="ECO:0007669"/>
    <property type="project" value="TreeGrafter"/>
</dbReference>
<keyword evidence="2" id="KW-0678">Repressor</keyword>
<dbReference type="GO" id="GO:0003700">
    <property type="term" value="F:DNA-binding transcription factor activity"/>
    <property type="evidence" value="ECO:0007669"/>
    <property type="project" value="InterPro"/>
</dbReference>
<dbReference type="Proteomes" id="UP000427906">
    <property type="component" value="Chromosome"/>
</dbReference>
<evidence type="ECO:0008006" key="10">
    <source>
        <dbReference type="Google" id="ProtNLM"/>
    </source>
</evidence>
<dbReference type="EMBL" id="AP021874">
    <property type="protein sequence ID" value="BBO69919.1"/>
    <property type="molecule type" value="Genomic_DNA"/>
</dbReference>
<proteinExistence type="inferred from homology"/>
<evidence type="ECO:0000256" key="5">
    <source>
        <dbReference type="ARBA" id="ARBA00023125"/>
    </source>
</evidence>
<dbReference type="SUPFAM" id="SSF46785">
    <property type="entry name" value="Winged helix' DNA-binding domain"/>
    <property type="match status" value="1"/>
</dbReference>
<evidence type="ECO:0000313" key="8">
    <source>
        <dbReference type="EMBL" id="BBO69919.1"/>
    </source>
</evidence>
<dbReference type="Pfam" id="PF01475">
    <property type="entry name" value="FUR"/>
    <property type="match status" value="1"/>
</dbReference>
<protein>
    <recommendedName>
        <fullName evidence="10">Ferric uptake regulation protein</fullName>
    </recommendedName>
</protein>
<dbReference type="GO" id="GO:1900376">
    <property type="term" value="P:regulation of secondary metabolite biosynthetic process"/>
    <property type="evidence" value="ECO:0007669"/>
    <property type="project" value="TreeGrafter"/>
</dbReference>
<evidence type="ECO:0000256" key="1">
    <source>
        <dbReference type="ARBA" id="ARBA00007957"/>
    </source>
</evidence>
<reference evidence="8 9" key="1">
    <citation type="submission" date="2019-11" db="EMBL/GenBank/DDBJ databases">
        <title>Comparative genomics of hydrocarbon-degrading Desulfosarcina strains.</title>
        <authorList>
            <person name="Watanabe M."/>
            <person name="Kojima H."/>
            <person name="Fukui M."/>
        </authorList>
    </citation>
    <scope>NUCLEOTIDE SEQUENCE [LARGE SCALE GENOMIC DNA]</scope>
    <source>
        <strain evidence="8 9">PL12</strain>
    </source>
</reference>
<keyword evidence="6" id="KW-0804">Transcription</keyword>
<comment type="similarity">
    <text evidence="1">Belongs to the Fur family.</text>
</comment>
<dbReference type="OrthoDB" id="8659436at2"/>
<feature type="binding site" evidence="7">
    <location>
        <position position="97"/>
    </location>
    <ligand>
        <name>Zn(2+)</name>
        <dbReference type="ChEBI" id="CHEBI:29105"/>
    </ligand>
</feature>
<sequence length="142" mass="16258">MCDRCDYEHLLNRAGLDVTDNRVRVLEVVGNNNYPLSAGDIYQTLERTCSINRVTVYRILDLLVSRGLVDRISTGGRAFYYGMAPNENHRPHPHFYCKRCGQMDCLTPESLNVNSDTLRKTFPGRIDKVEIRVDGLCKNCMK</sequence>
<keyword evidence="4" id="KW-0805">Transcription regulation</keyword>
<keyword evidence="9" id="KW-1185">Reference proteome</keyword>
<feature type="binding site" evidence="7">
    <location>
        <position position="100"/>
    </location>
    <ligand>
        <name>Zn(2+)</name>
        <dbReference type="ChEBI" id="CHEBI:29105"/>
    </ligand>
</feature>
<comment type="cofactor">
    <cofactor evidence="7">
        <name>Zn(2+)</name>
        <dbReference type="ChEBI" id="CHEBI:29105"/>
    </cofactor>
    <text evidence="7">Binds 1 zinc ion per subunit.</text>
</comment>
<dbReference type="InterPro" id="IPR043135">
    <property type="entry name" value="Fur_C"/>
</dbReference>
<accession>A0A5K7YPX7</accession>
<name>A0A5K7YPX7_9BACT</name>
<dbReference type="InterPro" id="IPR036390">
    <property type="entry name" value="WH_DNA-bd_sf"/>
</dbReference>
<evidence type="ECO:0000256" key="7">
    <source>
        <dbReference type="PIRSR" id="PIRSR602481-1"/>
    </source>
</evidence>
<dbReference type="Gene3D" id="1.10.10.10">
    <property type="entry name" value="Winged helix-like DNA-binding domain superfamily/Winged helix DNA-binding domain"/>
    <property type="match status" value="1"/>
</dbReference>
<evidence type="ECO:0000313" key="9">
    <source>
        <dbReference type="Proteomes" id="UP000427906"/>
    </source>
</evidence>
<dbReference type="GO" id="GO:0045892">
    <property type="term" value="P:negative regulation of DNA-templated transcription"/>
    <property type="evidence" value="ECO:0007669"/>
    <property type="project" value="TreeGrafter"/>
</dbReference>
<dbReference type="KEGG" id="dalk:DSCA_38490"/>